<feature type="transmembrane region" description="Helical" evidence="1">
    <location>
        <begin position="34"/>
        <end position="56"/>
    </location>
</feature>
<evidence type="ECO:0000256" key="1">
    <source>
        <dbReference type="SAM" id="Phobius"/>
    </source>
</evidence>
<name>T1C3E3_9ZZZZ</name>
<protein>
    <submittedName>
        <fullName evidence="2">Uncharacterized protein</fullName>
    </submittedName>
</protein>
<feature type="non-terminal residue" evidence="2">
    <location>
        <position position="103"/>
    </location>
</feature>
<reference evidence="2" key="1">
    <citation type="submission" date="2013-08" db="EMBL/GenBank/DDBJ databases">
        <authorList>
            <person name="Mendez C."/>
            <person name="Richter M."/>
            <person name="Ferrer M."/>
            <person name="Sanchez J."/>
        </authorList>
    </citation>
    <scope>NUCLEOTIDE SEQUENCE</scope>
</reference>
<reference evidence="2" key="2">
    <citation type="journal article" date="2014" name="ISME J.">
        <title>Microbial stratification in low pH oxic and suboxic macroscopic growths along an acid mine drainage.</title>
        <authorList>
            <person name="Mendez-Garcia C."/>
            <person name="Mesa V."/>
            <person name="Sprenger R.R."/>
            <person name="Richter M."/>
            <person name="Diez M.S."/>
            <person name="Solano J."/>
            <person name="Bargiela R."/>
            <person name="Golyshina O.V."/>
            <person name="Manteca A."/>
            <person name="Ramos J.L."/>
            <person name="Gallego J.R."/>
            <person name="Llorente I."/>
            <person name="Martins Dos Santos V.A."/>
            <person name="Jensen O.N."/>
            <person name="Pelaez A.I."/>
            <person name="Sanchez J."/>
            <person name="Ferrer M."/>
        </authorList>
    </citation>
    <scope>NUCLEOTIDE SEQUENCE</scope>
</reference>
<keyword evidence="1" id="KW-1133">Transmembrane helix</keyword>
<accession>T1C3E3</accession>
<feature type="transmembrane region" description="Helical" evidence="1">
    <location>
        <begin position="68"/>
        <end position="89"/>
    </location>
</feature>
<keyword evidence="1" id="KW-0812">Transmembrane</keyword>
<sequence length="103" mass="11984">MKLDIGRRFYTLIKNVFLQAKLFKDPYAGIMHALMFWGFIVFGAYSVDFFYVSIFSAQLFSAGILTDLIFFTVNIFALVVIVDVIYAAIRRWGIKVKRYQGYN</sequence>
<proteinExistence type="predicted"/>
<dbReference type="InterPro" id="IPR036197">
    <property type="entry name" value="NarG-like_sf"/>
</dbReference>
<keyword evidence="1" id="KW-0472">Membrane</keyword>
<dbReference type="SUPFAM" id="SSF103501">
    <property type="entry name" value="Respiratory nitrate reductase 1 gamma chain"/>
    <property type="match status" value="1"/>
</dbReference>
<dbReference type="EMBL" id="AUZX01002909">
    <property type="protein sequence ID" value="EQD75403.1"/>
    <property type="molecule type" value="Genomic_DNA"/>
</dbReference>
<gene>
    <name evidence="2" type="ORF">B1A_03987</name>
</gene>
<evidence type="ECO:0000313" key="2">
    <source>
        <dbReference type="EMBL" id="EQD75403.1"/>
    </source>
</evidence>
<dbReference type="Gene3D" id="1.20.950.20">
    <property type="entry name" value="Transmembrane di-heme cytochromes, Chain C"/>
    <property type="match status" value="1"/>
</dbReference>
<dbReference type="AlphaFoldDB" id="T1C3E3"/>
<organism evidence="2">
    <name type="scientific">mine drainage metagenome</name>
    <dbReference type="NCBI Taxonomy" id="410659"/>
    <lineage>
        <taxon>unclassified sequences</taxon>
        <taxon>metagenomes</taxon>
        <taxon>ecological metagenomes</taxon>
    </lineage>
</organism>
<comment type="caution">
    <text evidence="2">The sequence shown here is derived from an EMBL/GenBank/DDBJ whole genome shotgun (WGS) entry which is preliminary data.</text>
</comment>